<evidence type="ECO:0000313" key="2">
    <source>
        <dbReference type="Proteomes" id="UP000476055"/>
    </source>
</evidence>
<name>A0A6L5YH42_9FIRM</name>
<evidence type="ECO:0000313" key="1">
    <source>
        <dbReference type="EMBL" id="MST57258.1"/>
    </source>
</evidence>
<comment type="caution">
    <text evidence="1">The sequence shown here is derived from an EMBL/GenBank/DDBJ whole genome shotgun (WGS) entry which is preliminary data.</text>
</comment>
<gene>
    <name evidence="1" type="ORF">FYJ59_03185</name>
</gene>
<dbReference type="EMBL" id="VUMU01000002">
    <property type="protein sequence ID" value="MST57258.1"/>
    <property type="molecule type" value="Genomic_DNA"/>
</dbReference>
<dbReference type="AlphaFoldDB" id="A0A6L5YH42"/>
<sequence length="84" mass="9667">MSDRKIRQELEDALLLRGTLVINIDNGYFQPDGSLEDRQRVKEYLFREQARTSSCNKRCKAIRKCLTPKAEDTGQMSLKDFGIG</sequence>
<reference evidence="1 2" key="1">
    <citation type="submission" date="2019-08" db="EMBL/GenBank/DDBJ databases">
        <title>In-depth cultivation of the pig gut microbiome towards novel bacterial diversity and tailored functional studies.</title>
        <authorList>
            <person name="Wylensek D."/>
            <person name="Hitch T.C.A."/>
            <person name="Clavel T."/>
        </authorList>
    </citation>
    <scope>NUCLEOTIDE SEQUENCE [LARGE SCALE GENOMIC DNA]</scope>
    <source>
        <strain evidence="1 2">WCA3-601-WT-6H</strain>
    </source>
</reference>
<protein>
    <submittedName>
        <fullName evidence="1">Uncharacterized protein</fullName>
    </submittedName>
</protein>
<dbReference type="RefSeq" id="WP_154495224.1">
    <property type="nucleotide sequence ID" value="NZ_VUMU01000002.1"/>
</dbReference>
<accession>A0A6L5YH42</accession>
<proteinExistence type="predicted"/>
<keyword evidence="2" id="KW-1185">Reference proteome</keyword>
<organism evidence="1 2">
    <name type="scientific">Waltera intestinalis</name>
    <dbReference type="NCBI Taxonomy" id="2606635"/>
    <lineage>
        <taxon>Bacteria</taxon>
        <taxon>Bacillati</taxon>
        <taxon>Bacillota</taxon>
        <taxon>Clostridia</taxon>
        <taxon>Lachnospirales</taxon>
        <taxon>Lachnospiraceae</taxon>
        <taxon>Waltera</taxon>
    </lineage>
</organism>
<dbReference type="Proteomes" id="UP000476055">
    <property type="component" value="Unassembled WGS sequence"/>
</dbReference>